<evidence type="ECO:0000313" key="3">
    <source>
        <dbReference type="Proteomes" id="UP000600214"/>
    </source>
</evidence>
<sequence>MIIKITKWLLLIIAFKMIVALIVAQYYTDPRRDIAARKKLYNTFNPNVVFIGTSRTLYGIDPALFDSLNGQKTRSYNFGIFSLSPYSSIQIANEILSDSPAVKTIYIELSALDYSTVALQPQQVIQDAVFRANVLADCPSIDFHDKVGSFLDGLNTTLFQMVSIAPQIASVKKALNPEDDPIEGNANLLANGHQYVASALSKTSDRIIANKSVTAQMLAIRPPSVRNTFYVSQLIKLIARARLLEKKVIFYFPNNIIRDEYLVLSQVTPFLPVENLIPLPEHNLFDALFKPENLFDAHHLNRQGAAIYTRFMQRKVTH</sequence>
<dbReference type="RefSeq" id="WP_188929442.1">
    <property type="nucleotide sequence ID" value="NZ_BMIA01000001.1"/>
</dbReference>
<name>A0ABQ1YJ43_9BACT</name>
<organism evidence="2 3">
    <name type="scientific">Dyadobacter endophyticus</name>
    <dbReference type="NCBI Taxonomy" id="1749036"/>
    <lineage>
        <taxon>Bacteria</taxon>
        <taxon>Pseudomonadati</taxon>
        <taxon>Bacteroidota</taxon>
        <taxon>Cytophagia</taxon>
        <taxon>Cytophagales</taxon>
        <taxon>Spirosomataceae</taxon>
        <taxon>Dyadobacter</taxon>
    </lineage>
</organism>
<accession>A0ABQ1YJ43</accession>
<evidence type="ECO:0000256" key="1">
    <source>
        <dbReference type="SAM" id="Phobius"/>
    </source>
</evidence>
<protein>
    <recommendedName>
        <fullName evidence="4">SGNH/GDSL hydrolase family protein</fullName>
    </recommendedName>
</protein>
<comment type="caution">
    <text evidence="2">The sequence shown here is derived from an EMBL/GenBank/DDBJ whole genome shotgun (WGS) entry which is preliminary data.</text>
</comment>
<feature type="transmembrane region" description="Helical" evidence="1">
    <location>
        <begin position="7"/>
        <end position="27"/>
    </location>
</feature>
<keyword evidence="3" id="KW-1185">Reference proteome</keyword>
<proteinExistence type="predicted"/>
<keyword evidence="1" id="KW-0472">Membrane</keyword>
<evidence type="ECO:0008006" key="4">
    <source>
        <dbReference type="Google" id="ProtNLM"/>
    </source>
</evidence>
<keyword evidence="1" id="KW-1133">Transmembrane helix</keyword>
<dbReference type="Proteomes" id="UP000600214">
    <property type="component" value="Unassembled WGS sequence"/>
</dbReference>
<gene>
    <name evidence="2" type="ORF">GCM10007423_10880</name>
</gene>
<reference evidence="3" key="1">
    <citation type="journal article" date="2019" name="Int. J. Syst. Evol. Microbiol.">
        <title>The Global Catalogue of Microorganisms (GCM) 10K type strain sequencing project: providing services to taxonomists for standard genome sequencing and annotation.</title>
        <authorList>
            <consortium name="The Broad Institute Genomics Platform"/>
            <consortium name="The Broad Institute Genome Sequencing Center for Infectious Disease"/>
            <person name="Wu L."/>
            <person name="Ma J."/>
        </authorList>
    </citation>
    <scope>NUCLEOTIDE SEQUENCE [LARGE SCALE GENOMIC DNA]</scope>
    <source>
        <strain evidence="3">CGMCC 1.15288</strain>
    </source>
</reference>
<evidence type="ECO:0000313" key="2">
    <source>
        <dbReference type="EMBL" id="GGH26112.1"/>
    </source>
</evidence>
<dbReference type="EMBL" id="BMIA01000001">
    <property type="protein sequence ID" value="GGH26112.1"/>
    <property type="molecule type" value="Genomic_DNA"/>
</dbReference>
<keyword evidence="1" id="KW-0812">Transmembrane</keyword>